<dbReference type="Gene3D" id="3.30.565.10">
    <property type="entry name" value="Histidine kinase-like ATPase, C-terminal domain"/>
    <property type="match status" value="1"/>
</dbReference>
<dbReference type="SUPFAM" id="SSF55874">
    <property type="entry name" value="ATPase domain of HSP90 chaperone/DNA topoisomerase II/histidine kinase"/>
    <property type="match status" value="1"/>
</dbReference>
<reference evidence="3" key="1">
    <citation type="journal article" date="2019" name="Int. J. Syst. Evol. Microbiol.">
        <title>The Global Catalogue of Microorganisms (GCM) 10K type strain sequencing project: providing services to taxonomists for standard genome sequencing and annotation.</title>
        <authorList>
            <consortium name="The Broad Institute Genomics Platform"/>
            <consortium name="The Broad Institute Genome Sequencing Center for Infectious Disease"/>
            <person name="Wu L."/>
            <person name="Ma J."/>
        </authorList>
    </citation>
    <scope>NUCLEOTIDE SEQUENCE [LARGE SCALE GENOMIC DNA]</scope>
    <source>
        <strain evidence="3">JCM 17986</strain>
    </source>
</reference>
<evidence type="ECO:0000256" key="1">
    <source>
        <dbReference type="SAM" id="MobiDB-lite"/>
    </source>
</evidence>
<organism evidence="2 3">
    <name type="scientific">Yinghuangia aomiensis</name>
    <dbReference type="NCBI Taxonomy" id="676205"/>
    <lineage>
        <taxon>Bacteria</taxon>
        <taxon>Bacillati</taxon>
        <taxon>Actinomycetota</taxon>
        <taxon>Actinomycetes</taxon>
        <taxon>Kitasatosporales</taxon>
        <taxon>Streptomycetaceae</taxon>
        <taxon>Yinghuangia</taxon>
    </lineage>
</organism>
<feature type="region of interest" description="Disordered" evidence="1">
    <location>
        <begin position="189"/>
        <end position="219"/>
    </location>
</feature>
<keyword evidence="3" id="KW-1185">Reference proteome</keyword>
<feature type="compositionally biased region" description="Low complexity" evidence="1">
    <location>
        <begin position="203"/>
        <end position="212"/>
    </location>
</feature>
<accession>A0ABP9HN69</accession>
<dbReference type="EMBL" id="BAABHS010000016">
    <property type="protein sequence ID" value="GAA4974822.1"/>
    <property type="molecule type" value="Genomic_DNA"/>
</dbReference>
<name>A0ABP9HN69_9ACTN</name>
<protein>
    <submittedName>
        <fullName evidence="2">Uncharacterized protein</fullName>
    </submittedName>
</protein>
<dbReference type="Proteomes" id="UP001500466">
    <property type="component" value="Unassembled WGS sequence"/>
</dbReference>
<sequence length="219" mass="22951">MRRRTGMFFGAERDDPLLPLHVLRRAVDDALCEQPVGPVLHVGVVIASDDRFPADDGPGLPAQPRADGTPCAVAMFRQLFAGRNPPRGVGLAVPIALCSAVTVPLRHLGRAYRLDSGYRRGTGLTDFGPAEGHGTAVEFVLDRTFVPEGLPVDAVDALASPRPGGEGVSTAASTSVSRTAVRACSSRVICSPGDPAERDPSFRSGTSRTSRGAVPRSAD</sequence>
<dbReference type="InterPro" id="IPR036890">
    <property type="entry name" value="HATPase_C_sf"/>
</dbReference>
<proteinExistence type="predicted"/>
<evidence type="ECO:0000313" key="2">
    <source>
        <dbReference type="EMBL" id="GAA4974822.1"/>
    </source>
</evidence>
<evidence type="ECO:0000313" key="3">
    <source>
        <dbReference type="Proteomes" id="UP001500466"/>
    </source>
</evidence>
<comment type="caution">
    <text evidence="2">The sequence shown here is derived from an EMBL/GenBank/DDBJ whole genome shotgun (WGS) entry which is preliminary data.</text>
</comment>
<gene>
    <name evidence="2" type="ORF">GCM10023205_46990</name>
</gene>